<dbReference type="Gene3D" id="1.10.101.10">
    <property type="entry name" value="PGBD-like superfamily/PGBD"/>
    <property type="match status" value="1"/>
</dbReference>
<evidence type="ECO:0000259" key="1">
    <source>
        <dbReference type="Pfam" id="PF01471"/>
    </source>
</evidence>
<dbReference type="InterPro" id="IPR036365">
    <property type="entry name" value="PGBD-like_sf"/>
</dbReference>
<evidence type="ECO:0000313" key="2">
    <source>
        <dbReference type="EMBL" id="RZU48401.1"/>
    </source>
</evidence>
<dbReference type="OrthoDB" id="3297432at2"/>
<organism evidence="2 3">
    <name type="scientific">Krasilnikovia cinnamomea</name>
    <dbReference type="NCBI Taxonomy" id="349313"/>
    <lineage>
        <taxon>Bacteria</taxon>
        <taxon>Bacillati</taxon>
        <taxon>Actinomycetota</taxon>
        <taxon>Actinomycetes</taxon>
        <taxon>Micromonosporales</taxon>
        <taxon>Micromonosporaceae</taxon>
        <taxon>Krasilnikovia</taxon>
    </lineage>
</organism>
<name>A0A4Q7ZDV2_9ACTN</name>
<sequence>MSARGMLSVVGTAVGGLIGWPADQPPPADPDALRELFGDLGVAVGPDERDLSAAVRSFQARSGLAEDGVAGPRTVHRLVRSAAQARDLRGFRAA</sequence>
<dbReference type="EMBL" id="SHKY01000001">
    <property type="protein sequence ID" value="RZU48401.1"/>
    <property type="molecule type" value="Genomic_DNA"/>
</dbReference>
<dbReference type="InterPro" id="IPR036366">
    <property type="entry name" value="PGBDSf"/>
</dbReference>
<dbReference type="SUPFAM" id="SSF47090">
    <property type="entry name" value="PGBD-like"/>
    <property type="match status" value="1"/>
</dbReference>
<dbReference type="InterPro" id="IPR002477">
    <property type="entry name" value="Peptidoglycan-bd-like"/>
</dbReference>
<reference evidence="2 3" key="1">
    <citation type="submission" date="2019-02" db="EMBL/GenBank/DDBJ databases">
        <title>Sequencing the genomes of 1000 actinobacteria strains.</title>
        <authorList>
            <person name="Klenk H.-P."/>
        </authorList>
    </citation>
    <scope>NUCLEOTIDE SEQUENCE [LARGE SCALE GENOMIC DNA]</scope>
    <source>
        <strain evidence="2 3">DSM 45162</strain>
    </source>
</reference>
<dbReference type="RefSeq" id="WP_130507652.1">
    <property type="nucleotide sequence ID" value="NZ_SHKY01000001.1"/>
</dbReference>
<protein>
    <submittedName>
        <fullName evidence="2">Putative peptidoglycan binding protein</fullName>
    </submittedName>
</protein>
<evidence type="ECO:0000313" key="3">
    <source>
        <dbReference type="Proteomes" id="UP000292564"/>
    </source>
</evidence>
<proteinExistence type="predicted"/>
<accession>A0A4Q7ZDV2</accession>
<dbReference type="AlphaFoldDB" id="A0A4Q7ZDV2"/>
<gene>
    <name evidence="2" type="ORF">EV385_0115</name>
</gene>
<keyword evidence="3" id="KW-1185">Reference proteome</keyword>
<dbReference type="Pfam" id="PF01471">
    <property type="entry name" value="PG_binding_1"/>
    <property type="match status" value="1"/>
</dbReference>
<feature type="domain" description="Peptidoglycan binding-like" evidence="1">
    <location>
        <begin position="41"/>
        <end position="78"/>
    </location>
</feature>
<dbReference type="Proteomes" id="UP000292564">
    <property type="component" value="Unassembled WGS sequence"/>
</dbReference>
<comment type="caution">
    <text evidence="2">The sequence shown here is derived from an EMBL/GenBank/DDBJ whole genome shotgun (WGS) entry which is preliminary data.</text>
</comment>